<evidence type="ECO:0000313" key="1">
    <source>
        <dbReference type="EMBL" id="KAH9368621.1"/>
    </source>
</evidence>
<keyword evidence="2" id="KW-1185">Reference proteome</keyword>
<gene>
    <name evidence="1" type="ORF">HPB48_004640</name>
</gene>
<accession>A0A9J6G092</accession>
<dbReference type="VEuPathDB" id="VectorBase:HLOH_045875"/>
<protein>
    <submittedName>
        <fullName evidence="1">Uncharacterized protein</fullName>
    </submittedName>
</protein>
<sequence>MATRGWGRQKSDPIGVRSEGGKIIMWRGQHVTRLGADAGALAVRPTAGLGGPSASSSASASAAARPLSACTAILGGAPYRPAGRFELGGQDCACRSRAECPELWAVRRLTADGVVPPSPRLACGKSLRRRLASGSSFRTELVADDMSAILMGYVTRLKRNKAIGTTVTTSGSSSSGGGSVRRQAACSARLTVDRIFNSDDSAGRRARRALDGRSRRRNRGLLNEIGGSSELASQFGEAARPALNRLLNGEQQPAERERLEP</sequence>
<dbReference type="Proteomes" id="UP000821853">
    <property type="component" value="Chromosome 2"/>
</dbReference>
<dbReference type="EMBL" id="JABSTR010000004">
    <property type="protein sequence ID" value="KAH9368621.1"/>
    <property type="molecule type" value="Genomic_DNA"/>
</dbReference>
<name>A0A9J6G092_HAELO</name>
<comment type="caution">
    <text evidence="1">The sequence shown here is derived from an EMBL/GenBank/DDBJ whole genome shotgun (WGS) entry which is preliminary data.</text>
</comment>
<evidence type="ECO:0000313" key="2">
    <source>
        <dbReference type="Proteomes" id="UP000821853"/>
    </source>
</evidence>
<organism evidence="1 2">
    <name type="scientific">Haemaphysalis longicornis</name>
    <name type="common">Bush tick</name>
    <dbReference type="NCBI Taxonomy" id="44386"/>
    <lineage>
        <taxon>Eukaryota</taxon>
        <taxon>Metazoa</taxon>
        <taxon>Ecdysozoa</taxon>
        <taxon>Arthropoda</taxon>
        <taxon>Chelicerata</taxon>
        <taxon>Arachnida</taxon>
        <taxon>Acari</taxon>
        <taxon>Parasitiformes</taxon>
        <taxon>Ixodida</taxon>
        <taxon>Ixodoidea</taxon>
        <taxon>Ixodidae</taxon>
        <taxon>Haemaphysalinae</taxon>
        <taxon>Haemaphysalis</taxon>
    </lineage>
</organism>
<reference evidence="1 2" key="1">
    <citation type="journal article" date="2020" name="Cell">
        <title>Large-Scale Comparative Analyses of Tick Genomes Elucidate Their Genetic Diversity and Vector Capacities.</title>
        <authorList>
            <consortium name="Tick Genome and Microbiome Consortium (TIGMIC)"/>
            <person name="Jia N."/>
            <person name="Wang J."/>
            <person name="Shi W."/>
            <person name="Du L."/>
            <person name="Sun Y."/>
            <person name="Zhan W."/>
            <person name="Jiang J.F."/>
            <person name="Wang Q."/>
            <person name="Zhang B."/>
            <person name="Ji P."/>
            <person name="Bell-Sakyi L."/>
            <person name="Cui X.M."/>
            <person name="Yuan T.T."/>
            <person name="Jiang B.G."/>
            <person name="Yang W.F."/>
            <person name="Lam T.T."/>
            <person name="Chang Q.C."/>
            <person name="Ding S.J."/>
            <person name="Wang X.J."/>
            <person name="Zhu J.G."/>
            <person name="Ruan X.D."/>
            <person name="Zhao L."/>
            <person name="Wei J.T."/>
            <person name="Ye R.Z."/>
            <person name="Que T.C."/>
            <person name="Du C.H."/>
            <person name="Zhou Y.H."/>
            <person name="Cheng J.X."/>
            <person name="Dai P.F."/>
            <person name="Guo W.B."/>
            <person name="Han X.H."/>
            <person name="Huang E.J."/>
            <person name="Li L.F."/>
            <person name="Wei W."/>
            <person name="Gao Y.C."/>
            <person name="Liu J.Z."/>
            <person name="Shao H.Z."/>
            <person name="Wang X."/>
            <person name="Wang C.C."/>
            <person name="Yang T.C."/>
            <person name="Huo Q.B."/>
            <person name="Li W."/>
            <person name="Chen H.Y."/>
            <person name="Chen S.E."/>
            <person name="Zhou L.G."/>
            <person name="Ni X.B."/>
            <person name="Tian J.H."/>
            <person name="Sheng Y."/>
            <person name="Liu T."/>
            <person name="Pan Y.S."/>
            <person name="Xia L.Y."/>
            <person name="Li J."/>
            <person name="Zhao F."/>
            <person name="Cao W.C."/>
        </authorList>
    </citation>
    <scope>NUCLEOTIDE SEQUENCE [LARGE SCALE GENOMIC DNA]</scope>
    <source>
        <strain evidence="1">HaeL-2018</strain>
    </source>
</reference>
<dbReference type="AlphaFoldDB" id="A0A9J6G092"/>
<proteinExistence type="predicted"/>